<accession>A0ABT2YP94</accession>
<dbReference type="Proteomes" id="UP001209713">
    <property type="component" value="Unassembled WGS sequence"/>
</dbReference>
<feature type="domain" description="Capsule biosynthesis GfcC-like C-terminal" evidence="1">
    <location>
        <begin position="159"/>
        <end position="237"/>
    </location>
</feature>
<comment type="caution">
    <text evidence="2">The sequence shown here is derived from an EMBL/GenBank/DDBJ whole genome shotgun (WGS) entry which is preliminary data.</text>
</comment>
<name>A0ABT2YP94_9GAMM</name>
<dbReference type="Pfam" id="PF06251">
    <property type="entry name" value="Caps_syn_GfcC_C"/>
    <property type="match status" value="1"/>
</dbReference>
<dbReference type="EMBL" id="JAOVZB010000001">
    <property type="protein sequence ID" value="MCV2401656.1"/>
    <property type="molecule type" value="Genomic_DNA"/>
</dbReference>
<dbReference type="InterPro" id="IPR010425">
    <property type="entry name" value="Caps_synth_GfcC-like_C"/>
</dbReference>
<organism evidence="2 3">
    <name type="scientific">Marinomonas sargassi</name>
    <dbReference type="NCBI Taxonomy" id="2984494"/>
    <lineage>
        <taxon>Bacteria</taxon>
        <taxon>Pseudomonadati</taxon>
        <taxon>Pseudomonadota</taxon>
        <taxon>Gammaproteobacteria</taxon>
        <taxon>Oceanospirillales</taxon>
        <taxon>Oceanospirillaceae</taxon>
        <taxon>Marinomonas</taxon>
    </lineage>
</organism>
<gene>
    <name evidence="2" type="ORF">OFY17_02050</name>
</gene>
<keyword evidence="3" id="KW-1185">Reference proteome</keyword>
<reference evidence="2 3" key="1">
    <citation type="submission" date="2022-10" db="EMBL/GenBank/DDBJ databases">
        <title>Marinomonas transparenta sp. nov. and Marinomonas sargassi sp. nov., isolated from marine alga (Sargassum natans (L.) Gaillon).</title>
        <authorList>
            <person name="Wang Y."/>
        </authorList>
    </citation>
    <scope>NUCLEOTIDE SEQUENCE [LARGE SCALE GENOMIC DNA]</scope>
    <source>
        <strain evidence="2 3">C2222</strain>
    </source>
</reference>
<evidence type="ECO:0000313" key="3">
    <source>
        <dbReference type="Proteomes" id="UP001209713"/>
    </source>
</evidence>
<evidence type="ECO:0000313" key="2">
    <source>
        <dbReference type="EMBL" id="MCV2401656.1"/>
    </source>
</evidence>
<dbReference type="RefSeq" id="WP_263529030.1">
    <property type="nucleotide sequence ID" value="NZ_JAOVZB010000001.1"/>
</dbReference>
<proteinExistence type="predicted"/>
<evidence type="ECO:0000259" key="1">
    <source>
        <dbReference type="Pfam" id="PF06251"/>
    </source>
</evidence>
<protein>
    <submittedName>
        <fullName evidence="2">Capsule biosynthesis GfcC family protein</fullName>
    </submittedName>
</protein>
<sequence length="240" mass="27624">MTHSIVKLVGYLVIYFVCLGAYGSVTQIALLHSDVSLNYSQPERFSTILEDAYKSTSTQIYPLGIALISPHKQPLVEQRKAAIFNALDSLNTSESLNLKTQLKNLIFQYRETIDTNITKVKELKQFNPMLEGSYQLYLPTRPDKVLLIDSQFESSIPIKIVPNFSLRDYLLTDNTLRNYKKVWLIQADKTAYLATNILWKNTAYFLSPGAIIYKPLQKLPKKYKYLNEEIVDLLTFRLDL</sequence>